<dbReference type="EMBL" id="BMIJ01000001">
    <property type="protein sequence ID" value="GGB79854.1"/>
    <property type="molecule type" value="Genomic_DNA"/>
</dbReference>
<proteinExistence type="predicted"/>
<evidence type="ECO:0000313" key="2">
    <source>
        <dbReference type="Proteomes" id="UP000629025"/>
    </source>
</evidence>
<evidence type="ECO:0000313" key="1">
    <source>
        <dbReference type="EMBL" id="GGB79854.1"/>
    </source>
</evidence>
<reference evidence="2" key="1">
    <citation type="journal article" date="2019" name="Int. J. Syst. Evol. Microbiol.">
        <title>The Global Catalogue of Microorganisms (GCM) 10K type strain sequencing project: providing services to taxonomists for standard genome sequencing and annotation.</title>
        <authorList>
            <consortium name="The Broad Institute Genomics Platform"/>
            <consortium name="The Broad Institute Genome Sequencing Center for Infectious Disease"/>
            <person name="Wu L."/>
            <person name="Ma J."/>
        </authorList>
    </citation>
    <scope>NUCLEOTIDE SEQUENCE [LARGE SCALE GENOMIC DNA]</scope>
    <source>
        <strain evidence="2">CGMCC 1.15341</strain>
    </source>
</reference>
<keyword evidence="2" id="KW-1185">Reference proteome</keyword>
<dbReference type="Proteomes" id="UP000629025">
    <property type="component" value="Unassembled WGS sequence"/>
</dbReference>
<sequence length="106" mass="12422">MRLVKDLVDSRIVLYWTADTGKQLSTYLASLSQAEEWWKAYMFSRYDGEERRQSILDRRTNAEKRRRIAESSELIPISPYGRRRTDIPVKVDKDLVADKLNTLTGL</sequence>
<organism evidence="1 2">
    <name type="scientific">Marinobacterium zhoushanense</name>
    <dbReference type="NCBI Taxonomy" id="1679163"/>
    <lineage>
        <taxon>Bacteria</taxon>
        <taxon>Pseudomonadati</taxon>
        <taxon>Pseudomonadota</taxon>
        <taxon>Gammaproteobacteria</taxon>
        <taxon>Oceanospirillales</taxon>
        <taxon>Oceanospirillaceae</taxon>
        <taxon>Marinobacterium</taxon>
    </lineage>
</organism>
<name>A0ABQ1K056_9GAMM</name>
<comment type="caution">
    <text evidence="1">The sequence shown here is derived from an EMBL/GenBank/DDBJ whole genome shotgun (WGS) entry which is preliminary data.</text>
</comment>
<protein>
    <submittedName>
        <fullName evidence="1">Uncharacterized protein</fullName>
    </submittedName>
</protein>
<accession>A0ABQ1K056</accession>
<gene>
    <name evidence="1" type="ORF">GCM10011352_01900</name>
</gene>